<dbReference type="GO" id="GO:0005886">
    <property type="term" value="C:plasma membrane"/>
    <property type="evidence" value="ECO:0007669"/>
    <property type="project" value="UniProtKB-SubCell"/>
</dbReference>
<evidence type="ECO:0000313" key="12">
    <source>
        <dbReference type="Proteomes" id="UP000199488"/>
    </source>
</evidence>
<reference evidence="11 12" key="1">
    <citation type="submission" date="2016-10" db="EMBL/GenBank/DDBJ databases">
        <authorList>
            <person name="de Groot N.N."/>
        </authorList>
    </citation>
    <scope>NUCLEOTIDE SEQUENCE [LARGE SCALE GENOMIC DNA]</scope>
    <source>
        <strain evidence="11 12">DSM 23126</strain>
    </source>
</reference>
<dbReference type="PROSITE" id="PS50893">
    <property type="entry name" value="ABC_TRANSPORTER_2"/>
    <property type="match status" value="1"/>
</dbReference>
<dbReference type="Pfam" id="PF00664">
    <property type="entry name" value="ABC_membrane"/>
    <property type="match status" value="1"/>
</dbReference>
<keyword evidence="3 8" id="KW-0812">Transmembrane</keyword>
<dbReference type="PROSITE" id="PS50929">
    <property type="entry name" value="ABC_TM1F"/>
    <property type="match status" value="1"/>
</dbReference>
<dbReference type="RefSeq" id="WP_091610860.1">
    <property type="nucleotide sequence ID" value="NZ_FNNC01000001.1"/>
</dbReference>
<dbReference type="InterPro" id="IPR039421">
    <property type="entry name" value="Type_1_exporter"/>
</dbReference>
<dbReference type="GO" id="GO:0016887">
    <property type="term" value="F:ATP hydrolysis activity"/>
    <property type="evidence" value="ECO:0007669"/>
    <property type="project" value="InterPro"/>
</dbReference>
<feature type="domain" description="ABC transporter" evidence="9">
    <location>
        <begin position="353"/>
        <end position="587"/>
    </location>
</feature>
<sequence length="595" mass="66780">MLHEDKVLTKQEQRAIVKRLLKYAGVHKRLLAFACTFLVIGVGAELLSPYLVKIFIDSYVTPGVFPADELTWLAAIFAAATVLSAVMVYFHTYWFQRIALKSIQQIRVDVFSSVEGASMRFYDQTPSGALVSRITNDTERIRELYMEVLSTFIQNGVFLVGVLIAMFFLDVRLAAAAILIMPLLLMLMMLYRRYSARYYGEMSGKLSRLNTKINESLQGMSVIQLFRQESRMKQEFSGINDAHYEAGLKSMKIDGLLLRPAIDLVSVLALVGVLSYFGILSMEGAVQVGVIYAFVNYFERFFEPVNEIMQQMSLYQQSIVSAGRVFHLMDVTGQESAVVRGRQTGQASESGEIEFDHVTFSYDGEHPVLRDINLSVKEGETIAIVGHTGSGKSSIINLLLRFYEHDAGTIFLGGKDLQRWPEEALRRHVGLVLQDPFLFTGTVRENIAMHNHGLSDEEVRQAAAFVGADQFIEALPDQYDEQVGERGSSFSNGEKQLITFARTVAHDPKVLVLDEATANIDSESEAVIQQALANLVENRTTIMIAHRLSTIRHADQIIVLHQGEIAERGTHRELLASGGLYEKMYRLQHENEEVL</sequence>
<protein>
    <submittedName>
        <fullName evidence="11">ATP-binding cassette, subfamily B</fullName>
    </submittedName>
</protein>
<dbReference type="PANTHER" id="PTHR43394">
    <property type="entry name" value="ATP-DEPENDENT PERMEASE MDL1, MITOCHONDRIAL"/>
    <property type="match status" value="1"/>
</dbReference>
<dbReference type="OrthoDB" id="9770415at2"/>
<dbReference type="GO" id="GO:0005524">
    <property type="term" value="F:ATP binding"/>
    <property type="evidence" value="ECO:0007669"/>
    <property type="project" value="UniProtKB-KW"/>
</dbReference>
<name>A0A1H2R410_9BACI</name>
<evidence type="ECO:0000259" key="10">
    <source>
        <dbReference type="PROSITE" id="PS50929"/>
    </source>
</evidence>
<keyword evidence="5 11" id="KW-0067">ATP-binding</keyword>
<dbReference type="SUPFAM" id="SSF52540">
    <property type="entry name" value="P-loop containing nucleoside triphosphate hydrolases"/>
    <property type="match status" value="1"/>
</dbReference>
<evidence type="ECO:0000256" key="3">
    <source>
        <dbReference type="ARBA" id="ARBA00022692"/>
    </source>
</evidence>
<accession>A0A1H2R410</accession>
<dbReference type="FunFam" id="3.40.50.300:FF:000287">
    <property type="entry name" value="Multidrug ABC transporter ATP-binding protein"/>
    <property type="match status" value="1"/>
</dbReference>
<feature type="domain" description="ABC transmembrane type-1" evidence="10">
    <location>
        <begin position="32"/>
        <end position="317"/>
    </location>
</feature>
<dbReference type="SMART" id="SM00382">
    <property type="entry name" value="AAA"/>
    <property type="match status" value="1"/>
</dbReference>
<keyword evidence="7 8" id="KW-0472">Membrane</keyword>
<keyword evidence="6 8" id="KW-1133">Transmembrane helix</keyword>
<evidence type="ECO:0000256" key="8">
    <source>
        <dbReference type="SAM" id="Phobius"/>
    </source>
</evidence>
<evidence type="ECO:0000256" key="7">
    <source>
        <dbReference type="ARBA" id="ARBA00023136"/>
    </source>
</evidence>
<evidence type="ECO:0000259" key="9">
    <source>
        <dbReference type="PROSITE" id="PS50893"/>
    </source>
</evidence>
<feature type="transmembrane region" description="Helical" evidence="8">
    <location>
        <begin position="72"/>
        <end position="95"/>
    </location>
</feature>
<dbReference type="InterPro" id="IPR011527">
    <property type="entry name" value="ABC1_TM_dom"/>
</dbReference>
<dbReference type="InterPro" id="IPR036640">
    <property type="entry name" value="ABC1_TM_sf"/>
</dbReference>
<feature type="transmembrane region" description="Helical" evidence="8">
    <location>
        <begin position="256"/>
        <end position="279"/>
    </location>
</feature>
<evidence type="ECO:0000256" key="1">
    <source>
        <dbReference type="ARBA" id="ARBA00004651"/>
    </source>
</evidence>
<dbReference type="Gene3D" id="1.20.1560.10">
    <property type="entry name" value="ABC transporter type 1, transmembrane domain"/>
    <property type="match status" value="1"/>
</dbReference>
<evidence type="ECO:0000256" key="5">
    <source>
        <dbReference type="ARBA" id="ARBA00022840"/>
    </source>
</evidence>
<feature type="transmembrane region" description="Helical" evidence="8">
    <location>
        <begin position="30"/>
        <end position="52"/>
    </location>
</feature>
<evidence type="ECO:0000256" key="6">
    <source>
        <dbReference type="ARBA" id="ARBA00022989"/>
    </source>
</evidence>
<dbReference type="STRING" id="1122204.SAMN05421781_0566"/>
<evidence type="ECO:0000256" key="4">
    <source>
        <dbReference type="ARBA" id="ARBA00022741"/>
    </source>
</evidence>
<dbReference type="EMBL" id="FNNC01000001">
    <property type="protein sequence ID" value="SDW13624.1"/>
    <property type="molecule type" value="Genomic_DNA"/>
</dbReference>
<comment type="subcellular location">
    <subcellularLocation>
        <location evidence="1">Cell membrane</location>
        <topology evidence="1">Multi-pass membrane protein</topology>
    </subcellularLocation>
</comment>
<dbReference type="Pfam" id="PF00005">
    <property type="entry name" value="ABC_tran"/>
    <property type="match status" value="1"/>
</dbReference>
<evidence type="ECO:0000313" key="11">
    <source>
        <dbReference type="EMBL" id="SDW13624.1"/>
    </source>
</evidence>
<proteinExistence type="predicted"/>
<dbReference type="CDD" id="cd18544">
    <property type="entry name" value="ABC_6TM_TmrA_like"/>
    <property type="match status" value="1"/>
</dbReference>
<dbReference type="AlphaFoldDB" id="A0A1H2R410"/>
<dbReference type="InterPro" id="IPR003593">
    <property type="entry name" value="AAA+_ATPase"/>
</dbReference>
<dbReference type="GO" id="GO:0015421">
    <property type="term" value="F:ABC-type oligopeptide transporter activity"/>
    <property type="evidence" value="ECO:0007669"/>
    <property type="project" value="TreeGrafter"/>
</dbReference>
<keyword evidence="4" id="KW-0547">Nucleotide-binding</keyword>
<dbReference type="PANTHER" id="PTHR43394:SF1">
    <property type="entry name" value="ATP-BINDING CASSETTE SUB-FAMILY B MEMBER 10, MITOCHONDRIAL"/>
    <property type="match status" value="1"/>
</dbReference>
<feature type="transmembrane region" description="Helical" evidence="8">
    <location>
        <begin position="173"/>
        <end position="191"/>
    </location>
</feature>
<keyword evidence="2" id="KW-0813">Transport</keyword>
<gene>
    <name evidence="11" type="ORF">SAMN05421781_0566</name>
</gene>
<dbReference type="CDD" id="cd03254">
    <property type="entry name" value="ABCC_Glucan_exporter_like"/>
    <property type="match status" value="1"/>
</dbReference>
<dbReference type="InterPro" id="IPR027417">
    <property type="entry name" value="P-loop_NTPase"/>
</dbReference>
<dbReference type="InterPro" id="IPR003439">
    <property type="entry name" value="ABC_transporter-like_ATP-bd"/>
</dbReference>
<dbReference type="Proteomes" id="UP000199488">
    <property type="component" value="Unassembled WGS sequence"/>
</dbReference>
<evidence type="ECO:0000256" key="2">
    <source>
        <dbReference type="ARBA" id="ARBA00022448"/>
    </source>
</evidence>
<keyword evidence="12" id="KW-1185">Reference proteome</keyword>
<organism evidence="11 12">
    <name type="scientific">Marinococcus luteus</name>
    <dbReference type="NCBI Taxonomy" id="1122204"/>
    <lineage>
        <taxon>Bacteria</taxon>
        <taxon>Bacillati</taxon>
        <taxon>Bacillota</taxon>
        <taxon>Bacilli</taxon>
        <taxon>Bacillales</taxon>
        <taxon>Bacillaceae</taxon>
        <taxon>Marinococcus</taxon>
    </lineage>
</organism>
<dbReference type="Gene3D" id="3.40.50.300">
    <property type="entry name" value="P-loop containing nucleotide triphosphate hydrolases"/>
    <property type="match status" value="1"/>
</dbReference>
<dbReference type="SUPFAM" id="SSF90123">
    <property type="entry name" value="ABC transporter transmembrane region"/>
    <property type="match status" value="1"/>
</dbReference>
<feature type="transmembrane region" description="Helical" evidence="8">
    <location>
        <begin position="144"/>
        <end position="167"/>
    </location>
</feature>